<dbReference type="EMBL" id="AMQN01013605">
    <property type="status" value="NOT_ANNOTATED_CDS"/>
    <property type="molecule type" value="Genomic_DNA"/>
</dbReference>
<evidence type="ECO:0000313" key="3">
    <source>
        <dbReference type="EnsemblMetazoa" id="CapteP218400"/>
    </source>
</evidence>
<dbReference type="EMBL" id="KB310334">
    <property type="protein sequence ID" value="ELT91818.1"/>
    <property type="molecule type" value="Genomic_DNA"/>
</dbReference>
<accession>R7TDM0</accession>
<dbReference type="Pfam" id="PF14534">
    <property type="entry name" value="DUF4440"/>
    <property type="match status" value="1"/>
</dbReference>
<proteinExistence type="predicted"/>
<organism evidence="2">
    <name type="scientific">Capitella teleta</name>
    <name type="common">Polychaete worm</name>
    <dbReference type="NCBI Taxonomy" id="283909"/>
    <lineage>
        <taxon>Eukaryota</taxon>
        <taxon>Metazoa</taxon>
        <taxon>Spiralia</taxon>
        <taxon>Lophotrochozoa</taxon>
        <taxon>Annelida</taxon>
        <taxon>Polychaeta</taxon>
        <taxon>Sedentaria</taxon>
        <taxon>Scolecida</taxon>
        <taxon>Capitellidae</taxon>
        <taxon>Capitella</taxon>
    </lineage>
</organism>
<name>R7TDM0_CAPTE</name>
<feature type="domain" description="DUF4440" evidence="1">
    <location>
        <begin position="15"/>
        <end position="117"/>
    </location>
</feature>
<reference evidence="2 4" key="2">
    <citation type="journal article" date="2013" name="Nature">
        <title>Insights into bilaterian evolution from three spiralian genomes.</title>
        <authorList>
            <person name="Simakov O."/>
            <person name="Marletaz F."/>
            <person name="Cho S.J."/>
            <person name="Edsinger-Gonzales E."/>
            <person name="Havlak P."/>
            <person name="Hellsten U."/>
            <person name="Kuo D.H."/>
            <person name="Larsson T."/>
            <person name="Lv J."/>
            <person name="Arendt D."/>
            <person name="Savage R."/>
            <person name="Osoegawa K."/>
            <person name="de Jong P."/>
            <person name="Grimwood J."/>
            <person name="Chapman J.A."/>
            <person name="Shapiro H."/>
            <person name="Aerts A."/>
            <person name="Otillar R.P."/>
            <person name="Terry A.Y."/>
            <person name="Boore J.L."/>
            <person name="Grigoriev I.V."/>
            <person name="Lindberg D.R."/>
            <person name="Seaver E.C."/>
            <person name="Weisblat D.A."/>
            <person name="Putnam N.H."/>
            <person name="Rokhsar D.S."/>
        </authorList>
    </citation>
    <scope>NUCLEOTIDE SEQUENCE</scope>
    <source>
        <strain evidence="2 4">I ESC-2004</strain>
    </source>
</reference>
<dbReference type="Gene3D" id="3.10.450.50">
    <property type="match status" value="1"/>
</dbReference>
<evidence type="ECO:0000313" key="2">
    <source>
        <dbReference type="EMBL" id="ELT91818.1"/>
    </source>
</evidence>
<dbReference type="SUPFAM" id="SSF54427">
    <property type="entry name" value="NTF2-like"/>
    <property type="match status" value="1"/>
</dbReference>
<dbReference type="Proteomes" id="UP000014760">
    <property type="component" value="Unassembled WGS sequence"/>
</dbReference>
<evidence type="ECO:0000259" key="1">
    <source>
        <dbReference type="Pfam" id="PF14534"/>
    </source>
</evidence>
<dbReference type="InterPro" id="IPR027843">
    <property type="entry name" value="DUF4440"/>
</dbReference>
<keyword evidence="4" id="KW-1185">Reference proteome</keyword>
<dbReference type="EnsemblMetazoa" id="CapteT218400">
    <property type="protein sequence ID" value="CapteP218400"/>
    <property type="gene ID" value="CapteG218400"/>
</dbReference>
<dbReference type="InterPro" id="IPR032710">
    <property type="entry name" value="NTF2-like_dom_sf"/>
</dbReference>
<evidence type="ECO:0000313" key="4">
    <source>
        <dbReference type="Proteomes" id="UP000014760"/>
    </source>
</evidence>
<reference evidence="4" key="1">
    <citation type="submission" date="2012-12" db="EMBL/GenBank/DDBJ databases">
        <authorList>
            <person name="Hellsten U."/>
            <person name="Grimwood J."/>
            <person name="Chapman J.A."/>
            <person name="Shapiro H."/>
            <person name="Aerts A."/>
            <person name="Otillar R.P."/>
            <person name="Terry A.Y."/>
            <person name="Boore J.L."/>
            <person name="Simakov O."/>
            <person name="Marletaz F."/>
            <person name="Cho S.-J."/>
            <person name="Edsinger-Gonzales E."/>
            <person name="Havlak P."/>
            <person name="Kuo D.-H."/>
            <person name="Larsson T."/>
            <person name="Lv J."/>
            <person name="Arendt D."/>
            <person name="Savage R."/>
            <person name="Osoegawa K."/>
            <person name="de Jong P."/>
            <person name="Lindberg D.R."/>
            <person name="Seaver E.C."/>
            <person name="Weisblat D.A."/>
            <person name="Putnam N.H."/>
            <person name="Grigoriev I.V."/>
            <person name="Rokhsar D.S."/>
        </authorList>
    </citation>
    <scope>NUCLEOTIDE SEQUENCE</scope>
    <source>
        <strain evidence="4">I ESC-2004</strain>
    </source>
</reference>
<reference evidence="3" key="3">
    <citation type="submission" date="2015-06" db="UniProtKB">
        <authorList>
            <consortium name="EnsemblMetazoa"/>
        </authorList>
    </citation>
    <scope>IDENTIFICATION</scope>
</reference>
<sequence>MSDKLTEEVRETMKSSFDAYNKGDIDTCVFFYDERAKLMPPGFVPAIGREEIAKGLNHSRSVNGVLLLDHEPLEVEILGDDVAFAHLNTQPRDGDGNSKGNTQSLTIWMKKDGKWKIYREMFNSRP</sequence>
<dbReference type="OMA" id="LMDCFKA"/>
<protein>
    <recommendedName>
        <fullName evidence="1">DUF4440 domain-containing protein</fullName>
    </recommendedName>
</protein>
<gene>
    <name evidence="2" type="ORF">CAPTEDRAFT_218400</name>
</gene>
<dbReference type="HOGENOM" id="CLU_1983673_0_0_1"/>
<dbReference type="AlphaFoldDB" id="R7TDM0"/>